<dbReference type="EMBL" id="OB664344">
    <property type="protein sequence ID" value="CAD7232184.1"/>
    <property type="molecule type" value="Genomic_DNA"/>
</dbReference>
<feature type="transmembrane region" description="Helical" evidence="7">
    <location>
        <begin position="413"/>
        <end position="434"/>
    </location>
</feature>
<dbReference type="Pfam" id="PF00003">
    <property type="entry name" value="7tm_3"/>
    <property type="match status" value="1"/>
</dbReference>
<reference evidence="9" key="1">
    <citation type="submission" date="2020-11" db="EMBL/GenBank/DDBJ databases">
        <authorList>
            <person name="Tran Van P."/>
        </authorList>
    </citation>
    <scope>NUCLEOTIDE SEQUENCE</scope>
</reference>
<proteinExistence type="predicted"/>
<organism evidence="9">
    <name type="scientific">Cyprideis torosa</name>
    <dbReference type="NCBI Taxonomy" id="163714"/>
    <lineage>
        <taxon>Eukaryota</taxon>
        <taxon>Metazoa</taxon>
        <taxon>Ecdysozoa</taxon>
        <taxon>Arthropoda</taxon>
        <taxon>Crustacea</taxon>
        <taxon>Oligostraca</taxon>
        <taxon>Ostracoda</taxon>
        <taxon>Podocopa</taxon>
        <taxon>Podocopida</taxon>
        <taxon>Cytherocopina</taxon>
        <taxon>Cytheroidea</taxon>
        <taxon>Cytherideidae</taxon>
        <taxon>Cyprideis</taxon>
    </lineage>
</organism>
<keyword evidence="3 7" id="KW-1133">Transmembrane helix</keyword>
<evidence type="ECO:0000256" key="1">
    <source>
        <dbReference type="ARBA" id="ARBA00004141"/>
    </source>
</evidence>
<keyword evidence="2 7" id="KW-0812">Transmembrane</keyword>
<feature type="transmembrane region" description="Helical" evidence="7">
    <location>
        <begin position="221"/>
        <end position="249"/>
    </location>
</feature>
<feature type="region of interest" description="Disordered" evidence="6">
    <location>
        <begin position="533"/>
        <end position="568"/>
    </location>
</feature>
<evidence type="ECO:0000256" key="7">
    <source>
        <dbReference type="SAM" id="Phobius"/>
    </source>
</evidence>
<keyword evidence="4 7" id="KW-0472">Membrane</keyword>
<evidence type="ECO:0000313" key="9">
    <source>
        <dbReference type="EMBL" id="CAD7232184.1"/>
    </source>
</evidence>
<feature type="transmembrane region" description="Helical" evidence="7">
    <location>
        <begin position="382"/>
        <end position="401"/>
    </location>
</feature>
<comment type="subcellular location">
    <subcellularLocation>
        <location evidence="1">Membrane</location>
        <topology evidence="1">Multi-pass membrane protein</topology>
    </subcellularLocation>
</comment>
<gene>
    <name evidence="9" type="ORF">CTOB1V02_LOCUS10025</name>
</gene>
<feature type="transmembrane region" description="Helical" evidence="7">
    <location>
        <begin position="333"/>
        <end position="356"/>
    </location>
</feature>
<protein>
    <recommendedName>
        <fullName evidence="8">G-protein coupled receptors family 3 profile domain-containing protein</fullName>
    </recommendedName>
</protein>
<dbReference type="GO" id="GO:0004930">
    <property type="term" value="F:G protein-coupled receptor activity"/>
    <property type="evidence" value="ECO:0007669"/>
    <property type="project" value="InterPro"/>
</dbReference>
<sequence length="604" mass="66573">LVSLQAEFATIPTGETGTFWLLIGSVTFLRACSEIHWGLEVPEDIGQALLLPAPDAFNRKESLIISIRETASRRLPSLEEHLLRLSSFSGDVDYVFSSISTFLGMVSRATRGLNYDLTSLDPDYSPPKYGIFIARTASTPFAAQRSIVTGHMVKFASFRNNSVTFFSHVASTELRQLREMAAGARPPTSFCLESSLSEEPPLDSQGDQDSRGLRLRFLEPWVSVTLTATITGSIMSWAFLAVLFYYTCCSQTTRVHPSRRNFCFTLSLCSITLLILASVAVFFFRTSPLACALQRTVPPLSLSLALSAVLGRSLMMSTLLLRTPPISRLLIGFLQTVVSSLCFAVQLGISMVSIAYEVRDIWSQGTTQARALDCAQRTSKDIVRQFSYCLLLLAATVIASLRSSTNKKNGREGLWILLASISLLLSWTAVLTSAALAREWYEVCICIGVVTTAFILLLLLCVPNLCLYSTMSGFLLFQSRSNPQQPPSSVNGNQMSGDNISVDKSSMVERYSLTGDPTDASFNILGIPDMSDHHNRPQRSMSPNLYSISTSTNPIPTNPLPHHADSSNVSDYYRDRFLEDFYARKLKLGNSPGTMSRVTNEGIY</sequence>
<dbReference type="PANTHER" id="PTHR24060">
    <property type="entry name" value="METABOTROPIC GLUTAMATE RECEPTOR"/>
    <property type="match status" value="1"/>
</dbReference>
<dbReference type="InterPro" id="IPR017978">
    <property type="entry name" value="GPCR_3_C"/>
</dbReference>
<evidence type="ECO:0000256" key="4">
    <source>
        <dbReference type="ARBA" id="ARBA00023136"/>
    </source>
</evidence>
<name>A0A7R8ZS03_9CRUS</name>
<evidence type="ECO:0000256" key="3">
    <source>
        <dbReference type="ARBA" id="ARBA00022989"/>
    </source>
</evidence>
<dbReference type="InterPro" id="IPR050726">
    <property type="entry name" value="mGluR"/>
</dbReference>
<feature type="compositionally biased region" description="Polar residues" evidence="6">
    <location>
        <begin position="538"/>
        <end position="555"/>
    </location>
</feature>
<feature type="transmembrane region" description="Helical" evidence="7">
    <location>
        <begin position="440"/>
        <end position="462"/>
    </location>
</feature>
<keyword evidence="5" id="KW-0325">Glycoprotein</keyword>
<feature type="transmembrane region" description="Helical" evidence="7">
    <location>
        <begin position="304"/>
        <end position="321"/>
    </location>
</feature>
<dbReference type="AlphaFoldDB" id="A0A7R8ZS03"/>
<feature type="non-terminal residue" evidence="9">
    <location>
        <position position="604"/>
    </location>
</feature>
<evidence type="ECO:0000259" key="8">
    <source>
        <dbReference type="Pfam" id="PF00003"/>
    </source>
</evidence>
<accession>A0A7R8ZS03</accession>
<evidence type="ECO:0000256" key="5">
    <source>
        <dbReference type="ARBA" id="ARBA00023180"/>
    </source>
</evidence>
<evidence type="ECO:0000256" key="6">
    <source>
        <dbReference type="SAM" id="MobiDB-lite"/>
    </source>
</evidence>
<evidence type="ECO:0000256" key="2">
    <source>
        <dbReference type="ARBA" id="ARBA00022692"/>
    </source>
</evidence>
<dbReference type="GO" id="GO:0016020">
    <property type="term" value="C:membrane"/>
    <property type="evidence" value="ECO:0007669"/>
    <property type="project" value="UniProtKB-SubCell"/>
</dbReference>
<feature type="domain" description="G-protein coupled receptors family 3 profile" evidence="8">
    <location>
        <begin position="216"/>
        <end position="463"/>
    </location>
</feature>
<feature type="transmembrane region" description="Helical" evidence="7">
    <location>
        <begin position="261"/>
        <end position="284"/>
    </location>
</feature>